<name>A0A1B7L4Z8_9ENTR</name>
<evidence type="ECO:0000256" key="1">
    <source>
        <dbReference type="SAM" id="Phobius"/>
    </source>
</evidence>
<protein>
    <recommendedName>
        <fullName evidence="4">DUF2628 domain-containing protein</fullName>
    </recommendedName>
</protein>
<proteinExistence type="predicted"/>
<dbReference type="InterPro" id="IPR024399">
    <property type="entry name" value="DUF2628"/>
</dbReference>
<evidence type="ECO:0000313" key="2">
    <source>
        <dbReference type="EMBL" id="OAT77479.1"/>
    </source>
</evidence>
<gene>
    <name evidence="2" type="ORF">A9B99_21550</name>
</gene>
<keyword evidence="3" id="KW-1185">Reference proteome</keyword>
<evidence type="ECO:0008006" key="4">
    <source>
        <dbReference type="Google" id="ProtNLM"/>
    </source>
</evidence>
<dbReference type="OrthoDB" id="4727912at2"/>
<keyword evidence="1" id="KW-1133">Transmembrane helix</keyword>
<dbReference type="Proteomes" id="UP000078225">
    <property type="component" value="Unassembled WGS sequence"/>
</dbReference>
<accession>A0A1B7L4Z8</accession>
<organism evidence="2 3">
    <name type="scientific">Mangrovibacter phragmitis</name>
    <dbReference type="NCBI Taxonomy" id="1691903"/>
    <lineage>
        <taxon>Bacteria</taxon>
        <taxon>Pseudomonadati</taxon>
        <taxon>Pseudomonadota</taxon>
        <taxon>Gammaproteobacteria</taxon>
        <taxon>Enterobacterales</taxon>
        <taxon>Enterobacteriaceae</taxon>
        <taxon>Mangrovibacter</taxon>
    </lineage>
</organism>
<dbReference type="RefSeq" id="WP_064596904.1">
    <property type="nucleotide sequence ID" value="NZ_CP134782.1"/>
</dbReference>
<evidence type="ECO:0000313" key="3">
    <source>
        <dbReference type="Proteomes" id="UP000078225"/>
    </source>
</evidence>
<feature type="transmembrane region" description="Helical" evidence="1">
    <location>
        <begin position="63"/>
        <end position="81"/>
    </location>
</feature>
<dbReference type="Pfam" id="PF10947">
    <property type="entry name" value="DUF2628"/>
    <property type="match status" value="1"/>
</dbReference>
<dbReference type="EMBL" id="LYRP01000008">
    <property type="protein sequence ID" value="OAT77479.1"/>
    <property type="molecule type" value="Genomic_DNA"/>
</dbReference>
<sequence length="135" mass="16137">MTNTTLPEENYDYQQDPKVKDKWKFRFAFIEKMGGYSNPFFIPKENREALRKLSFWDRQKVQISYLAFFFGPLYLLILGLWKKAIVCILVSLVVAIIGTLIHFRFLSFCFNIYVACQTIGWYYDYKVKNKQTWGI</sequence>
<keyword evidence="1" id="KW-0472">Membrane</keyword>
<reference evidence="3" key="1">
    <citation type="submission" date="2016-05" db="EMBL/GenBank/DDBJ databases">
        <authorList>
            <person name="Behera P."/>
            <person name="Vaishampayan P."/>
            <person name="Singh N."/>
            <person name="Raina V."/>
            <person name="Suar M."/>
            <person name="Pattnaik A."/>
            <person name="Rastogi G."/>
        </authorList>
    </citation>
    <scope>NUCLEOTIDE SEQUENCE [LARGE SCALE GENOMIC DNA]</scope>
    <source>
        <strain evidence="3">MP23</strain>
    </source>
</reference>
<feature type="transmembrane region" description="Helical" evidence="1">
    <location>
        <begin position="88"/>
        <end position="114"/>
    </location>
</feature>
<keyword evidence="1" id="KW-0812">Transmembrane</keyword>
<dbReference type="AlphaFoldDB" id="A0A1B7L4Z8"/>
<dbReference type="STRING" id="1691903.A9B99_21550"/>
<comment type="caution">
    <text evidence="2">The sequence shown here is derived from an EMBL/GenBank/DDBJ whole genome shotgun (WGS) entry which is preliminary data.</text>
</comment>